<accession>A0A2S0MJV7</accession>
<dbReference type="InterPro" id="IPR039422">
    <property type="entry name" value="MarR/SlyA-like"/>
</dbReference>
<protein>
    <submittedName>
        <fullName evidence="5">MarR family transcriptional regulator</fullName>
    </submittedName>
</protein>
<dbReference type="PROSITE" id="PS50995">
    <property type="entry name" value="HTH_MARR_2"/>
    <property type="match status" value="1"/>
</dbReference>
<dbReference type="Proteomes" id="UP000239709">
    <property type="component" value="Chromosome"/>
</dbReference>
<dbReference type="InterPro" id="IPR036388">
    <property type="entry name" value="WH-like_DNA-bd_sf"/>
</dbReference>
<evidence type="ECO:0000259" key="4">
    <source>
        <dbReference type="PROSITE" id="PS50995"/>
    </source>
</evidence>
<dbReference type="PANTHER" id="PTHR33164">
    <property type="entry name" value="TRANSCRIPTIONAL REGULATOR, MARR FAMILY"/>
    <property type="match status" value="1"/>
</dbReference>
<keyword evidence="2" id="KW-0238">DNA-binding</keyword>
<sequence length="180" mass="19822">MRSSSPPMAASPSPAPAPLAAATFFDGDHYRPEDGLLLLLRQAQLAIGQRVTEEADLGIPSTVPQWLPLYKVQAGHANTVAELARKCNIDPGAMTRLLDRLEAKGLCRRVRSEHDRRVVHIELTPAGEEVAQRVPHILSRVYNAVLAGFSADEWQQLQDFLRRVRANAESASTHSREESA</sequence>
<evidence type="ECO:0000256" key="1">
    <source>
        <dbReference type="ARBA" id="ARBA00023015"/>
    </source>
</evidence>
<dbReference type="OrthoDB" id="6195716at2"/>
<dbReference type="InterPro" id="IPR023187">
    <property type="entry name" value="Tscrpt_reg_MarR-type_CS"/>
</dbReference>
<keyword evidence="6" id="KW-1185">Reference proteome</keyword>
<evidence type="ECO:0000256" key="2">
    <source>
        <dbReference type="ARBA" id="ARBA00023125"/>
    </source>
</evidence>
<reference evidence="5 6" key="1">
    <citation type="submission" date="2018-03" db="EMBL/GenBank/DDBJ databases">
        <title>Genome sequencing of Ottowia sp.</title>
        <authorList>
            <person name="Kim S.-J."/>
            <person name="Heo J."/>
            <person name="Kwon S.-W."/>
        </authorList>
    </citation>
    <scope>NUCLEOTIDE SEQUENCE [LARGE SCALE GENOMIC DNA]</scope>
    <source>
        <strain evidence="5 6">KADR8-3</strain>
    </source>
</reference>
<dbReference type="GO" id="GO:0006950">
    <property type="term" value="P:response to stress"/>
    <property type="evidence" value="ECO:0007669"/>
    <property type="project" value="TreeGrafter"/>
</dbReference>
<keyword evidence="1" id="KW-0805">Transcription regulation</keyword>
<dbReference type="KEGG" id="otk:C6570_14295"/>
<organism evidence="5 6">
    <name type="scientific">Ottowia oryzae</name>
    <dbReference type="NCBI Taxonomy" id="2109914"/>
    <lineage>
        <taxon>Bacteria</taxon>
        <taxon>Pseudomonadati</taxon>
        <taxon>Pseudomonadota</taxon>
        <taxon>Betaproteobacteria</taxon>
        <taxon>Burkholderiales</taxon>
        <taxon>Comamonadaceae</taxon>
        <taxon>Ottowia</taxon>
    </lineage>
</organism>
<dbReference type="EMBL" id="CP027666">
    <property type="protein sequence ID" value="AVO36178.1"/>
    <property type="molecule type" value="Genomic_DNA"/>
</dbReference>
<evidence type="ECO:0000256" key="3">
    <source>
        <dbReference type="ARBA" id="ARBA00023163"/>
    </source>
</evidence>
<dbReference type="PROSITE" id="PS01117">
    <property type="entry name" value="HTH_MARR_1"/>
    <property type="match status" value="1"/>
</dbReference>
<feature type="domain" description="HTH marR-type" evidence="4">
    <location>
        <begin position="33"/>
        <end position="166"/>
    </location>
</feature>
<dbReference type="PANTHER" id="PTHR33164:SF43">
    <property type="entry name" value="HTH-TYPE TRANSCRIPTIONAL REPRESSOR YETL"/>
    <property type="match status" value="1"/>
</dbReference>
<dbReference type="AlphaFoldDB" id="A0A2S0MJV7"/>
<dbReference type="Pfam" id="PF01047">
    <property type="entry name" value="MarR"/>
    <property type="match status" value="1"/>
</dbReference>
<dbReference type="InterPro" id="IPR000835">
    <property type="entry name" value="HTH_MarR-typ"/>
</dbReference>
<dbReference type="PRINTS" id="PR00598">
    <property type="entry name" value="HTHMARR"/>
</dbReference>
<dbReference type="GO" id="GO:0003677">
    <property type="term" value="F:DNA binding"/>
    <property type="evidence" value="ECO:0007669"/>
    <property type="project" value="UniProtKB-KW"/>
</dbReference>
<dbReference type="Gene3D" id="1.10.10.10">
    <property type="entry name" value="Winged helix-like DNA-binding domain superfamily/Winged helix DNA-binding domain"/>
    <property type="match status" value="1"/>
</dbReference>
<dbReference type="GO" id="GO:0003700">
    <property type="term" value="F:DNA-binding transcription factor activity"/>
    <property type="evidence" value="ECO:0007669"/>
    <property type="project" value="InterPro"/>
</dbReference>
<dbReference type="SMART" id="SM00347">
    <property type="entry name" value="HTH_MARR"/>
    <property type="match status" value="1"/>
</dbReference>
<dbReference type="InterPro" id="IPR036390">
    <property type="entry name" value="WH_DNA-bd_sf"/>
</dbReference>
<keyword evidence="3" id="KW-0804">Transcription</keyword>
<gene>
    <name evidence="5" type="ORF">C6570_14295</name>
</gene>
<evidence type="ECO:0000313" key="5">
    <source>
        <dbReference type="EMBL" id="AVO36178.1"/>
    </source>
</evidence>
<dbReference type="SUPFAM" id="SSF46785">
    <property type="entry name" value="Winged helix' DNA-binding domain"/>
    <property type="match status" value="1"/>
</dbReference>
<name>A0A2S0MJV7_9BURK</name>
<evidence type="ECO:0000313" key="6">
    <source>
        <dbReference type="Proteomes" id="UP000239709"/>
    </source>
</evidence>
<proteinExistence type="predicted"/>